<sequence>MSLLLVVAFALGGLGVYLAYRDPKLGGAILVGLGIVTLLYLIWQNDPSLSQTGVPPTSSTLPAQATPPGTAHGGAAPSAASP</sequence>
<evidence type="ECO:0000313" key="3">
    <source>
        <dbReference type="EMBL" id="NKQ28986.1"/>
    </source>
</evidence>
<keyword evidence="2" id="KW-0472">Membrane</keyword>
<gene>
    <name evidence="3" type="ORF">HF200_32820</name>
</gene>
<organism evidence="3 4">
    <name type="scientific">Streptomyces galbus</name>
    <dbReference type="NCBI Taxonomy" id="33898"/>
    <lineage>
        <taxon>Bacteria</taxon>
        <taxon>Bacillati</taxon>
        <taxon>Actinomycetota</taxon>
        <taxon>Actinomycetes</taxon>
        <taxon>Kitasatosporales</taxon>
        <taxon>Streptomycetaceae</taxon>
        <taxon>Streptomyces</taxon>
    </lineage>
</organism>
<evidence type="ECO:0000256" key="2">
    <source>
        <dbReference type="SAM" id="Phobius"/>
    </source>
</evidence>
<accession>A0ABX1IXJ1</accession>
<keyword evidence="4" id="KW-1185">Reference proteome</keyword>
<keyword evidence="2" id="KW-1133">Transmembrane helix</keyword>
<proteinExistence type="predicted"/>
<protein>
    <submittedName>
        <fullName evidence="3">Uncharacterized protein</fullName>
    </submittedName>
</protein>
<dbReference type="EMBL" id="JAAXMD010000565">
    <property type="protein sequence ID" value="NKQ28986.1"/>
    <property type="molecule type" value="Genomic_DNA"/>
</dbReference>
<feature type="compositionally biased region" description="Low complexity" evidence="1">
    <location>
        <begin position="62"/>
        <end position="82"/>
    </location>
</feature>
<reference evidence="3 4" key="1">
    <citation type="submission" date="2020-04" db="EMBL/GenBank/DDBJ databases">
        <title>Genome sequence of Streptomyces galbus strain I339.</title>
        <authorList>
            <person name="Silva E.A.N."/>
            <person name="Merces M."/>
            <person name="Castelo Branco A.P.O.T."/>
            <person name="Vasconcelos P.C."/>
            <person name="Costa N.P."/>
            <person name="Marinho G.C.S."/>
            <person name="Oliveira C.J.B."/>
            <person name="Araujo D."/>
            <person name="Rodrigues Junior V.S."/>
            <person name="Almeida R."/>
            <person name="Silva Filho U.R."/>
            <person name="Andrade A.S.A."/>
            <person name="Cibulski S.P."/>
        </authorList>
    </citation>
    <scope>NUCLEOTIDE SEQUENCE [LARGE SCALE GENOMIC DNA]</scope>
    <source>
        <strain evidence="3 4">I339</strain>
    </source>
</reference>
<keyword evidence="2" id="KW-0812">Transmembrane</keyword>
<comment type="caution">
    <text evidence="3">The sequence shown here is derived from an EMBL/GenBank/DDBJ whole genome shotgun (WGS) entry which is preliminary data.</text>
</comment>
<evidence type="ECO:0000313" key="4">
    <source>
        <dbReference type="Proteomes" id="UP000744032"/>
    </source>
</evidence>
<feature type="transmembrane region" description="Helical" evidence="2">
    <location>
        <begin position="25"/>
        <end position="43"/>
    </location>
</feature>
<dbReference type="Proteomes" id="UP000744032">
    <property type="component" value="Unassembled WGS sequence"/>
</dbReference>
<dbReference type="RefSeq" id="WP_168376560.1">
    <property type="nucleotide sequence ID" value="NZ_JAAXMD010000565.1"/>
</dbReference>
<name>A0ABX1IXJ1_STRGB</name>
<feature type="region of interest" description="Disordered" evidence="1">
    <location>
        <begin position="50"/>
        <end position="82"/>
    </location>
</feature>
<evidence type="ECO:0000256" key="1">
    <source>
        <dbReference type="SAM" id="MobiDB-lite"/>
    </source>
</evidence>
<feature type="compositionally biased region" description="Polar residues" evidence="1">
    <location>
        <begin position="50"/>
        <end position="61"/>
    </location>
</feature>